<proteinExistence type="predicted"/>
<comment type="caution">
    <text evidence="2">The sequence shown here is derived from an EMBL/GenBank/DDBJ whole genome shotgun (WGS) entry which is preliminary data.</text>
</comment>
<evidence type="ECO:0000313" key="2">
    <source>
        <dbReference type="EMBL" id="KAI5335382.1"/>
    </source>
</evidence>
<protein>
    <recommendedName>
        <fullName evidence="1">Reverse transcriptase domain-containing protein</fullName>
    </recommendedName>
</protein>
<dbReference type="Pfam" id="PF00078">
    <property type="entry name" value="RVT_1"/>
    <property type="match status" value="1"/>
</dbReference>
<feature type="domain" description="Reverse transcriptase" evidence="1">
    <location>
        <begin position="92"/>
        <end position="184"/>
    </location>
</feature>
<dbReference type="CDD" id="cd01647">
    <property type="entry name" value="RT_LTR"/>
    <property type="match status" value="1"/>
</dbReference>
<sequence length="184" mass="21326">MELELRAKMEELLREFKDCFAWNYTEMPGLSRDLVEHSLPTVEDFKPFKQPPRRMSAEVKLQVKEEIVRLVKAKFIRPARYVEWLSNILPVKKKRGPIRICVDFPNLNLATPKDEYLMPMADLLVDGEDKHEILSFMDGHSGYNQIFIAKEDVHKTAFRCPGSIGTFEYVVMPFGLKNAGATYQ</sequence>
<dbReference type="PANTHER" id="PTHR24559">
    <property type="entry name" value="TRANSPOSON TY3-I GAG-POL POLYPROTEIN"/>
    <property type="match status" value="1"/>
</dbReference>
<reference evidence="2 3" key="1">
    <citation type="journal article" date="2022" name="G3 (Bethesda)">
        <title>Whole-genome sequence and methylome profiling of the almond [Prunus dulcis (Mill.) D.A. Webb] cultivar 'Nonpareil'.</title>
        <authorList>
            <person name="D'Amico-Willman K.M."/>
            <person name="Ouma W.Z."/>
            <person name="Meulia T."/>
            <person name="Sideli G.M."/>
            <person name="Gradziel T.M."/>
            <person name="Fresnedo-Ramirez J."/>
        </authorList>
    </citation>
    <scope>NUCLEOTIDE SEQUENCE [LARGE SCALE GENOMIC DNA]</scope>
    <source>
        <strain evidence="2">Clone GOH B32 T37-40</strain>
    </source>
</reference>
<dbReference type="Gene3D" id="3.10.10.10">
    <property type="entry name" value="HIV Type 1 Reverse Transcriptase, subunit A, domain 1"/>
    <property type="match status" value="1"/>
</dbReference>
<dbReference type="InterPro" id="IPR043502">
    <property type="entry name" value="DNA/RNA_pol_sf"/>
</dbReference>
<dbReference type="PANTHER" id="PTHR24559:SF439">
    <property type="entry name" value="RETROTRANSPOSON, UNCLASSIFIED-LIKE PROTEIN"/>
    <property type="match status" value="1"/>
</dbReference>
<name>A0AAD4W3Q1_PRUDU</name>
<keyword evidence="3" id="KW-1185">Reference proteome</keyword>
<dbReference type="Gene3D" id="3.30.70.270">
    <property type="match status" value="1"/>
</dbReference>
<evidence type="ECO:0000313" key="3">
    <source>
        <dbReference type="Proteomes" id="UP001054821"/>
    </source>
</evidence>
<dbReference type="InterPro" id="IPR000477">
    <property type="entry name" value="RT_dom"/>
</dbReference>
<dbReference type="EMBL" id="JAJFAZ020000004">
    <property type="protein sequence ID" value="KAI5335382.1"/>
    <property type="molecule type" value="Genomic_DNA"/>
</dbReference>
<gene>
    <name evidence="2" type="ORF">L3X38_025515</name>
</gene>
<accession>A0AAD4W3Q1</accession>
<dbReference type="AlphaFoldDB" id="A0AAD4W3Q1"/>
<dbReference type="InterPro" id="IPR043128">
    <property type="entry name" value="Rev_trsase/Diguanyl_cyclase"/>
</dbReference>
<dbReference type="InterPro" id="IPR053134">
    <property type="entry name" value="RNA-dir_DNA_polymerase"/>
</dbReference>
<dbReference type="Proteomes" id="UP001054821">
    <property type="component" value="Chromosome 4"/>
</dbReference>
<evidence type="ECO:0000259" key="1">
    <source>
        <dbReference type="Pfam" id="PF00078"/>
    </source>
</evidence>
<organism evidence="2 3">
    <name type="scientific">Prunus dulcis</name>
    <name type="common">Almond</name>
    <name type="synonym">Amygdalus dulcis</name>
    <dbReference type="NCBI Taxonomy" id="3755"/>
    <lineage>
        <taxon>Eukaryota</taxon>
        <taxon>Viridiplantae</taxon>
        <taxon>Streptophyta</taxon>
        <taxon>Embryophyta</taxon>
        <taxon>Tracheophyta</taxon>
        <taxon>Spermatophyta</taxon>
        <taxon>Magnoliopsida</taxon>
        <taxon>eudicotyledons</taxon>
        <taxon>Gunneridae</taxon>
        <taxon>Pentapetalae</taxon>
        <taxon>rosids</taxon>
        <taxon>fabids</taxon>
        <taxon>Rosales</taxon>
        <taxon>Rosaceae</taxon>
        <taxon>Amygdaloideae</taxon>
        <taxon>Amygdaleae</taxon>
        <taxon>Prunus</taxon>
    </lineage>
</organism>
<dbReference type="SUPFAM" id="SSF56672">
    <property type="entry name" value="DNA/RNA polymerases"/>
    <property type="match status" value="1"/>
</dbReference>